<protein>
    <submittedName>
        <fullName evidence="1">Unnamed protein product</fullName>
    </submittedName>
</protein>
<organism evidence="1 2">
    <name type="scientific">Ambrosiozyma monospora</name>
    <name type="common">Yeast</name>
    <name type="synonym">Endomycopsis monosporus</name>
    <dbReference type="NCBI Taxonomy" id="43982"/>
    <lineage>
        <taxon>Eukaryota</taxon>
        <taxon>Fungi</taxon>
        <taxon>Dikarya</taxon>
        <taxon>Ascomycota</taxon>
        <taxon>Saccharomycotina</taxon>
        <taxon>Pichiomycetes</taxon>
        <taxon>Pichiales</taxon>
        <taxon>Pichiaceae</taxon>
        <taxon>Ambrosiozyma</taxon>
    </lineage>
</organism>
<reference evidence="1" key="1">
    <citation type="submission" date="2023-04" db="EMBL/GenBank/DDBJ databases">
        <title>Ambrosiozyma monospora NBRC 10751.</title>
        <authorList>
            <person name="Ichikawa N."/>
            <person name="Sato H."/>
            <person name="Tonouchi N."/>
        </authorList>
    </citation>
    <scope>NUCLEOTIDE SEQUENCE</scope>
    <source>
        <strain evidence="1">NBRC 10751</strain>
    </source>
</reference>
<comment type="caution">
    <text evidence="1">The sequence shown here is derived from an EMBL/GenBank/DDBJ whole genome shotgun (WGS) entry which is preliminary data.</text>
</comment>
<gene>
    <name evidence="1" type="ORF">Amon02_000233800</name>
</gene>
<evidence type="ECO:0000313" key="1">
    <source>
        <dbReference type="EMBL" id="GME75859.1"/>
    </source>
</evidence>
<evidence type="ECO:0000313" key="2">
    <source>
        <dbReference type="Proteomes" id="UP001165064"/>
    </source>
</evidence>
<accession>A0ACB5SX89</accession>
<dbReference type="Proteomes" id="UP001165064">
    <property type="component" value="Unassembled WGS sequence"/>
</dbReference>
<proteinExistence type="predicted"/>
<keyword evidence="2" id="KW-1185">Reference proteome</keyword>
<sequence>MVPTYPENIDVELMSRNIAPLRSYLTGLEIPLGVRGTNHFTRLQKLKIKITDDENNMILPSLKLDNCSLQKLTIAAIKMNLHGLTNLKSLHLETAVIDSDTFDTLPETATKIYLIKCAVSGTLKIKKNLQQLNLWHSFPEIDSRIRSKFTSGVKLTLTWLPDDNETNVCKTKLCQACANWV</sequence>
<dbReference type="EMBL" id="BSXS01001337">
    <property type="protein sequence ID" value="GME75859.1"/>
    <property type="molecule type" value="Genomic_DNA"/>
</dbReference>
<name>A0ACB5SX89_AMBMO</name>